<feature type="compositionally biased region" description="Basic and acidic residues" evidence="1">
    <location>
        <begin position="65"/>
        <end position="74"/>
    </location>
</feature>
<dbReference type="Proteomes" id="UP000054477">
    <property type="component" value="Unassembled WGS sequence"/>
</dbReference>
<dbReference type="HOGENOM" id="CLU_141751_0_0_1"/>
<accession>A0A0C9WTB8</accession>
<feature type="region of interest" description="Disordered" evidence="1">
    <location>
        <begin position="1"/>
        <end position="124"/>
    </location>
</feature>
<dbReference type="AlphaFoldDB" id="A0A0C9WTB8"/>
<name>A0A0C9WTB8_9AGAR</name>
<evidence type="ECO:0000256" key="1">
    <source>
        <dbReference type="SAM" id="MobiDB-lite"/>
    </source>
</evidence>
<dbReference type="EMBL" id="KN838595">
    <property type="protein sequence ID" value="KIK02250.1"/>
    <property type="molecule type" value="Genomic_DNA"/>
</dbReference>
<reference evidence="3" key="2">
    <citation type="submission" date="2015-01" db="EMBL/GenBank/DDBJ databases">
        <title>Evolutionary Origins and Diversification of the Mycorrhizal Mutualists.</title>
        <authorList>
            <consortium name="DOE Joint Genome Institute"/>
            <consortium name="Mycorrhizal Genomics Consortium"/>
            <person name="Kohler A."/>
            <person name="Kuo A."/>
            <person name="Nagy L.G."/>
            <person name="Floudas D."/>
            <person name="Copeland A."/>
            <person name="Barry K.W."/>
            <person name="Cichocki N."/>
            <person name="Veneault-Fourrey C."/>
            <person name="LaButti K."/>
            <person name="Lindquist E.A."/>
            <person name="Lipzen A."/>
            <person name="Lundell T."/>
            <person name="Morin E."/>
            <person name="Murat C."/>
            <person name="Riley R."/>
            <person name="Ohm R."/>
            <person name="Sun H."/>
            <person name="Tunlid A."/>
            <person name="Henrissat B."/>
            <person name="Grigoriev I.V."/>
            <person name="Hibbett D.S."/>
            <person name="Martin F."/>
        </authorList>
    </citation>
    <scope>NUCLEOTIDE SEQUENCE [LARGE SCALE GENOMIC DNA]</scope>
    <source>
        <strain evidence="3">LaAM-08-1</strain>
    </source>
</reference>
<dbReference type="OrthoDB" id="3228420at2759"/>
<protein>
    <submittedName>
        <fullName evidence="2">Uncharacterized protein</fullName>
    </submittedName>
</protein>
<proteinExistence type="predicted"/>
<organism evidence="2 3">
    <name type="scientific">Laccaria amethystina LaAM-08-1</name>
    <dbReference type="NCBI Taxonomy" id="1095629"/>
    <lineage>
        <taxon>Eukaryota</taxon>
        <taxon>Fungi</taxon>
        <taxon>Dikarya</taxon>
        <taxon>Basidiomycota</taxon>
        <taxon>Agaricomycotina</taxon>
        <taxon>Agaricomycetes</taxon>
        <taxon>Agaricomycetidae</taxon>
        <taxon>Agaricales</taxon>
        <taxon>Agaricineae</taxon>
        <taxon>Hydnangiaceae</taxon>
        <taxon>Laccaria</taxon>
    </lineage>
</organism>
<feature type="compositionally biased region" description="Basic and acidic residues" evidence="1">
    <location>
        <begin position="81"/>
        <end position="107"/>
    </location>
</feature>
<evidence type="ECO:0000313" key="3">
    <source>
        <dbReference type="Proteomes" id="UP000054477"/>
    </source>
</evidence>
<keyword evidence="3" id="KW-1185">Reference proteome</keyword>
<evidence type="ECO:0000313" key="2">
    <source>
        <dbReference type="EMBL" id="KIK02250.1"/>
    </source>
</evidence>
<reference evidence="2 3" key="1">
    <citation type="submission" date="2014-04" db="EMBL/GenBank/DDBJ databases">
        <authorList>
            <consortium name="DOE Joint Genome Institute"/>
            <person name="Kuo A."/>
            <person name="Kohler A."/>
            <person name="Nagy L.G."/>
            <person name="Floudas D."/>
            <person name="Copeland A."/>
            <person name="Barry K.W."/>
            <person name="Cichocki N."/>
            <person name="Veneault-Fourrey C."/>
            <person name="LaButti K."/>
            <person name="Lindquist E.A."/>
            <person name="Lipzen A."/>
            <person name="Lundell T."/>
            <person name="Morin E."/>
            <person name="Murat C."/>
            <person name="Sun H."/>
            <person name="Tunlid A."/>
            <person name="Henrissat B."/>
            <person name="Grigoriev I.V."/>
            <person name="Hibbett D.S."/>
            <person name="Martin F."/>
            <person name="Nordberg H.P."/>
            <person name="Cantor M.N."/>
            <person name="Hua S.X."/>
        </authorList>
    </citation>
    <scope>NUCLEOTIDE SEQUENCE [LARGE SCALE GENOMIC DNA]</scope>
    <source>
        <strain evidence="2 3">LaAM-08-1</strain>
    </source>
</reference>
<sequence>MSDNLQHPPAVKVGGRRLSISTSKLHKPHSAAPEATPPTEREPAPDYPRPAAPGSDEQVAHQQQHHHEEENPPKKERRHGQHDAERKMKEYAQWKAESTRPTRDSHPAYKTGARIVQPAKGLGL</sequence>
<gene>
    <name evidence="2" type="ORF">K443DRAFT_677767</name>
</gene>